<gene>
    <name evidence="3" type="primary">Prr5l_1</name>
    <name evidence="3" type="ORF">GTO93_0005809</name>
</gene>
<feature type="compositionally biased region" description="Pro residues" evidence="2">
    <location>
        <begin position="1"/>
        <end position="11"/>
    </location>
</feature>
<accession>A0ABS2XA06</accession>
<feature type="non-terminal residue" evidence="3">
    <location>
        <position position="1"/>
    </location>
</feature>
<dbReference type="EMBL" id="JAAWVQ010007247">
    <property type="protein sequence ID" value="MBN3270987.1"/>
    <property type="molecule type" value="Genomic_DNA"/>
</dbReference>
<evidence type="ECO:0000256" key="1">
    <source>
        <dbReference type="ARBA" id="ARBA00010453"/>
    </source>
</evidence>
<protein>
    <submittedName>
        <fullName evidence="3">PRR5L protein</fullName>
    </submittedName>
</protein>
<comment type="caution">
    <text evidence="3">The sequence shown here is derived from an EMBL/GenBank/DDBJ whole genome shotgun (WGS) entry which is preliminary data.</text>
</comment>
<feature type="non-terminal residue" evidence="3">
    <location>
        <position position="368"/>
    </location>
</feature>
<dbReference type="Proteomes" id="UP001166093">
    <property type="component" value="Unassembled WGS sequence"/>
</dbReference>
<comment type="similarity">
    <text evidence="1">Belongs to the PROTOR family.</text>
</comment>
<evidence type="ECO:0000256" key="2">
    <source>
        <dbReference type="SAM" id="MobiDB-lite"/>
    </source>
</evidence>
<feature type="region of interest" description="Disordered" evidence="2">
    <location>
        <begin position="1"/>
        <end position="24"/>
    </location>
</feature>
<keyword evidence="4" id="KW-1185">Reference proteome</keyword>
<sequence length="368" mass="41164">SPDPSSDPTIPPHKMGSFRRPRPRFMSSPVLSDLPRFHATRQALQLSDSTAWNRDIIGQCAVSLVYYIIGQCAVSSVYYIIGQCVASPVHEGILSCLWECFVQTAVIKVFQGGGLQTSELYTLNESIRRLLKTELGSFISDYFQNQLLSKGLVHIAEKIQLYQGDSLLLILSETWDRFFTEILPTLQAIFYPVQGQELTIRQMALLGFRDLLPLDELLPCIQEQALPPITQMLLILQGIHDPSGPCEEYYQLERLVECVVSPYLGSCLDRRGTSCLLEGQMSKSHQKVVGLIHYGPEIVITQHAPDSLAPLVELEGEAYLEKLGGVRRHTIANAHSNLQLLAVASMMHSGMVEEDSLTKRHCQRAPHH</sequence>
<dbReference type="PANTHER" id="PTHR32428:SF3">
    <property type="entry name" value="PROLINE-RICH PROTEIN 5-LIKE"/>
    <property type="match status" value="1"/>
</dbReference>
<evidence type="ECO:0000313" key="4">
    <source>
        <dbReference type="Proteomes" id="UP001166093"/>
    </source>
</evidence>
<dbReference type="Pfam" id="PF08539">
    <property type="entry name" value="HbrB"/>
    <property type="match status" value="1"/>
</dbReference>
<proteinExistence type="inferred from homology"/>
<dbReference type="PANTHER" id="PTHR32428">
    <property type="entry name" value="TARGET OF RAPAMYCIN COMPLEX 2 SUBUNIT BIT61-RELATED"/>
    <property type="match status" value="1"/>
</dbReference>
<name>A0ABS2XA06_POLSP</name>
<evidence type="ECO:0000313" key="3">
    <source>
        <dbReference type="EMBL" id="MBN3270987.1"/>
    </source>
</evidence>
<organism evidence="3 4">
    <name type="scientific">Polyodon spathula</name>
    <name type="common">North American paddlefish</name>
    <name type="synonym">Squalus spathula</name>
    <dbReference type="NCBI Taxonomy" id="7913"/>
    <lineage>
        <taxon>Eukaryota</taxon>
        <taxon>Metazoa</taxon>
        <taxon>Chordata</taxon>
        <taxon>Craniata</taxon>
        <taxon>Vertebrata</taxon>
        <taxon>Euteleostomi</taxon>
        <taxon>Actinopterygii</taxon>
        <taxon>Chondrostei</taxon>
        <taxon>Acipenseriformes</taxon>
        <taxon>Polyodontidae</taxon>
        <taxon>Polyodon</taxon>
    </lineage>
</organism>
<dbReference type="InterPro" id="IPR013745">
    <property type="entry name" value="Bit61/PRR5"/>
</dbReference>
<reference evidence="3" key="1">
    <citation type="journal article" date="2021" name="Cell">
        <title>Tracing the genetic footprints of vertebrate landing in non-teleost ray-finned fishes.</title>
        <authorList>
            <person name="Bi X."/>
            <person name="Wang K."/>
            <person name="Yang L."/>
            <person name="Pan H."/>
            <person name="Jiang H."/>
            <person name="Wei Q."/>
            <person name="Fang M."/>
            <person name="Yu H."/>
            <person name="Zhu C."/>
            <person name="Cai Y."/>
            <person name="He Y."/>
            <person name="Gan X."/>
            <person name="Zeng H."/>
            <person name="Yu D."/>
            <person name="Zhu Y."/>
            <person name="Jiang H."/>
            <person name="Qiu Q."/>
            <person name="Yang H."/>
            <person name="Zhang Y.E."/>
            <person name="Wang W."/>
            <person name="Zhu M."/>
            <person name="He S."/>
            <person name="Zhang G."/>
        </authorList>
    </citation>
    <scope>NUCLEOTIDE SEQUENCE</scope>
    <source>
        <strain evidence="3">Pddl_001</strain>
    </source>
</reference>